<evidence type="ECO:0000256" key="2">
    <source>
        <dbReference type="ARBA" id="ARBA00022679"/>
    </source>
</evidence>
<evidence type="ECO:0000313" key="6">
    <source>
        <dbReference type="Proteomes" id="UP000093508"/>
    </source>
</evidence>
<dbReference type="Pfam" id="PF01555">
    <property type="entry name" value="N6_N4_Mtase"/>
    <property type="match status" value="1"/>
</dbReference>
<evidence type="ECO:0000259" key="4">
    <source>
        <dbReference type="Pfam" id="PF01555"/>
    </source>
</evidence>
<dbReference type="Gene3D" id="3.40.50.150">
    <property type="entry name" value="Vaccinia Virus protein VP39"/>
    <property type="match status" value="1"/>
</dbReference>
<evidence type="ECO:0000256" key="3">
    <source>
        <dbReference type="RuleBase" id="RU362026"/>
    </source>
</evidence>
<comment type="similarity">
    <text evidence="3">Belongs to the N(4)/N(6)-methyltransferase family.</text>
</comment>
<organism evidence="5 6">
    <name type="scientific">Chryseobacterium contaminans</name>
    <dbReference type="NCBI Taxonomy" id="1423959"/>
    <lineage>
        <taxon>Bacteria</taxon>
        <taxon>Pseudomonadati</taxon>
        <taxon>Bacteroidota</taxon>
        <taxon>Flavobacteriia</taxon>
        <taxon>Flavobacteriales</taxon>
        <taxon>Weeksellaceae</taxon>
        <taxon>Chryseobacterium group</taxon>
        <taxon>Chryseobacterium</taxon>
    </lineage>
</organism>
<comment type="caution">
    <text evidence="5">The sequence shown here is derived from an EMBL/GenBank/DDBJ whole genome shotgun (WGS) entry which is preliminary data.</text>
</comment>
<dbReference type="EC" id="2.1.1.-" evidence="3"/>
<keyword evidence="6" id="KW-1185">Reference proteome</keyword>
<dbReference type="InterPro" id="IPR001091">
    <property type="entry name" value="RM_Methyltransferase"/>
</dbReference>
<dbReference type="EMBL" id="MAYF01000030">
    <property type="protein sequence ID" value="OCA80051.1"/>
    <property type="molecule type" value="Genomic_DNA"/>
</dbReference>
<evidence type="ECO:0000256" key="1">
    <source>
        <dbReference type="ARBA" id="ARBA00022603"/>
    </source>
</evidence>
<evidence type="ECO:0000313" key="5">
    <source>
        <dbReference type="EMBL" id="OCA80051.1"/>
    </source>
</evidence>
<accession>A0ABX2X9E0</accession>
<keyword evidence="1" id="KW-0489">Methyltransferase</keyword>
<gene>
    <name evidence="5" type="ORF">BBH99_16880</name>
</gene>
<dbReference type="SUPFAM" id="SSF53335">
    <property type="entry name" value="S-adenosyl-L-methionine-dependent methyltransferases"/>
    <property type="match status" value="1"/>
</dbReference>
<dbReference type="PRINTS" id="PR00508">
    <property type="entry name" value="S21N4MTFRASE"/>
</dbReference>
<feature type="domain" description="DNA methylase N-4/N-6" evidence="4">
    <location>
        <begin position="4"/>
        <end position="220"/>
    </location>
</feature>
<keyword evidence="2" id="KW-0808">Transferase</keyword>
<sequence length="353" mass="41274">MISREILSSDGNIFIHIDINEIHYLKILCDEVFGKENFVEEIIWAYGSPSGGRAAGAKPVNIHDTILHYSKSYSDRKQNKIFIPYTEKYIKDWFKYDDGDGRLYQRRMRGKDESGNSTWVKQYLDESKGVPLSTVWSDIKQVYADPRAYKENQLQHTELLKEFSGGQKPEALLKRIIEMCTDKNDIILDFHLGTGTTVATAHKLNRQYIGIEQMDYIKELTCDRLCNIIKGNQTGISKSVNWQGGGSFIYLELKKYNQTFIEKIEEAKDEKMLLQIWEEMKQKSFLNYNVDIQKQEQHIEDFKTLSLQEQKQHLCELLDKNQLYVNLSSLKDKNFACTPEEQKVTQQFYQLKN</sequence>
<dbReference type="Proteomes" id="UP000093508">
    <property type="component" value="Unassembled WGS sequence"/>
</dbReference>
<dbReference type="InterPro" id="IPR002941">
    <property type="entry name" value="DNA_methylase_N4/N6"/>
</dbReference>
<dbReference type="InterPro" id="IPR029063">
    <property type="entry name" value="SAM-dependent_MTases_sf"/>
</dbReference>
<proteinExistence type="inferred from homology"/>
<reference evidence="5 6" key="1">
    <citation type="submission" date="2016-07" db="EMBL/GenBank/DDBJ databases">
        <authorList>
            <person name="Jeong J.-J."/>
            <person name="Kim D.W."/>
            <person name="Sang M.K."/>
            <person name="Choi I.-G."/>
            <person name="Kim K.D."/>
        </authorList>
    </citation>
    <scope>NUCLEOTIDE SEQUENCE [LARGE SCALE GENOMIC DNA]</scope>
    <source>
        <strain evidence="5 6">C-26</strain>
    </source>
</reference>
<protein>
    <recommendedName>
        <fullName evidence="3">Methyltransferase</fullName>
        <ecNumber evidence="3">2.1.1.-</ecNumber>
    </recommendedName>
</protein>
<name>A0ABX2X9E0_9FLAO</name>